<evidence type="ECO:0000313" key="2">
    <source>
        <dbReference type="EMBL" id="SUB60273.1"/>
    </source>
</evidence>
<dbReference type="Proteomes" id="UP000255101">
    <property type="component" value="Unassembled WGS sequence"/>
</dbReference>
<gene>
    <name evidence="2" type="ORF">NCTC11460_00169</name>
</gene>
<dbReference type="AlphaFoldDB" id="A0A379CD74"/>
<dbReference type="RefSeq" id="WP_004167296.1">
    <property type="nucleotide sequence ID" value="NZ_FOVA01000014.1"/>
</dbReference>
<protein>
    <submittedName>
        <fullName evidence="2">Uncharacterized protein</fullName>
    </submittedName>
</protein>
<organism evidence="2 3">
    <name type="scientific">Peptostreptococcus anaerobius</name>
    <dbReference type="NCBI Taxonomy" id="1261"/>
    <lineage>
        <taxon>Bacteria</taxon>
        <taxon>Bacillati</taxon>
        <taxon>Bacillota</taxon>
        <taxon>Clostridia</taxon>
        <taxon>Peptostreptococcales</taxon>
        <taxon>Peptostreptococcaceae</taxon>
        <taxon>Peptostreptococcus</taxon>
    </lineage>
</organism>
<feature type="compositionally biased region" description="Basic and acidic residues" evidence="1">
    <location>
        <begin position="1"/>
        <end position="27"/>
    </location>
</feature>
<accession>A0A379CD74</accession>
<feature type="region of interest" description="Disordered" evidence="1">
    <location>
        <begin position="1"/>
        <end position="48"/>
    </location>
</feature>
<reference evidence="2 3" key="1">
    <citation type="submission" date="2018-06" db="EMBL/GenBank/DDBJ databases">
        <authorList>
            <consortium name="Pathogen Informatics"/>
            <person name="Doyle S."/>
        </authorList>
    </citation>
    <scope>NUCLEOTIDE SEQUENCE [LARGE SCALE GENOMIC DNA]</scope>
    <source>
        <strain evidence="2 3">NCTC11460</strain>
    </source>
</reference>
<sequence>MSDIKKIDVVTAPTKKEGESKNKDDAKSSQGKKFNPIANPNPLEKESANDFDYDLEDKDLSVDIVMTKSDQELSYAYEDGGLKRIFIYGLKLGDTVKISIPSYPDVTLKAVNGNPFDPYTLREAK</sequence>
<proteinExistence type="predicted"/>
<evidence type="ECO:0000313" key="3">
    <source>
        <dbReference type="Proteomes" id="UP000255101"/>
    </source>
</evidence>
<dbReference type="EMBL" id="UGTB01000004">
    <property type="protein sequence ID" value="SUB60273.1"/>
    <property type="molecule type" value="Genomic_DNA"/>
</dbReference>
<evidence type="ECO:0000256" key="1">
    <source>
        <dbReference type="SAM" id="MobiDB-lite"/>
    </source>
</evidence>
<name>A0A379CD74_9FIRM</name>